<dbReference type="PANTHER" id="PTHR12900:SF0">
    <property type="entry name" value="CHECKPOINT PROTEIN"/>
    <property type="match status" value="1"/>
</dbReference>
<name>A0A177V3X7_9BASI</name>
<dbReference type="GO" id="GO:0005730">
    <property type="term" value="C:nucleolus"/>
    <property type="evidence" value="ECO:0007669"/>
    <property type="project" value="InterPro"/>
</dbReference>
<dbReference type="InterPro" id="IPR046938">
    <property type="entry name" value="DNA_clamp_sf"/>
</dbReference>
<dbReference type="PANTHER" id="PTHR12900">
    <property type="entry name" value="MITOTIC AND DNA DAMAGE CHECKPOINT PROTEIN HUS1"/>
    <property type="match status" value="1"/>
</dbReference>
<dbReference type="GO" id="GO:0044778">
    <property type="term" value="P:meiotic DNA integrity checkpoint signaling"/>
    <property type="evidence" value="ECO:0007669"/>
    <property type="project" value="TreeGrafter"/>
</dbReference>
<dbReference type="Pfam" id="PF04005">
    <property type="entry name" value="Hus1"/>
    <property type="match status" value="1"/>
</dbReference>
<dbReference type="GO" id="GO:0033314">
    <property type="term" value="P:mitotic DNA replication checkpoint signaling"/>
    <property type="evidence" value="ECO:0007669"/>
    <property type="project" value="TreeGrafter"/>
</dbReference>
<reference evidence="5" key="1">
    <citation type="submission" date="2016-04" db="EMBL/GenBank/DDBJ databases">
        <authorList>
            <person name="Nguyen H.D."/>
            <person name="Kesanakurti P."/>
            <person name="Cullis J."/>
            <person name="Levesque C.A."/>
            <person name="Hambleton S."/>
        </authorList>
    </citation>
    <scope>NUCLEOTIDE SEQUENCE</scope>
    <source>
        <strain evidence="5">DAOMC 238032</strain>
    </source>
</reference>
<evidence type="ECO:0000256" key="3">
    <source>
        <dbReference type="ARBA" id="ARBA00023242"/>
    </source>
</evidence>
<evidence type="ECO:0000313" key="6">
    <source>
        <dbReference type="Proteomes" id="UP000077671"/>
    </source>
</evidence>
<gene>
    <name evidence="5" type="ORF">A4X03_0g1866</name>
</gene>
<dbReference type="GO" id="GO:0000723">
    <property type="term" value="P:telomere maintenance"/>
    <property type="evidence" value="ECO:0007669"/>
    <property type="project" value="TreeGrafter"/>
</dbReference>
<dbReference type="GO" id="GO:0035861">
    <property type="term" value="C:site of double-strand break"/>
    <property type="evidence" value="ECO:0007669"/>
    <property type="project" value="TreeGrafter"/>
</dbReference>
<dbReference type="InterPro" id="IPR016580">
    <property type="entry name" value="HUS1"/>
</dbReference>
<accession>A0A177V3X7</accession>
<comment type="caution">
    <text evidence="5">The sequence shown here is derived from an EMBL/GenBank/DDBJ whole genome shotgun (WGS) entry which is preliminary data.</text>
</comment>
<evidence type="ECO:0000256" key="4">
    <source>
        <dbReference type="PIRNR" id="PIRNR011312"/>
    </source>
</evidence>
<dbReference type="AlphaFoldDB" id="A0A177V3X7"/>
<evidence type="ECO:0000256" key="2">
    <source>
        <dbReference type="ARBA" id="ARBA00005563"/>
    </source>
</evidence>
<reference evidence="5" key="2">
    <citation type="journal article" date="2019" name="IMA Fungus">
        <title>Genome sequencing and comparison of five Tilletia species to identify candidate genes for the detection of regulated species infecting wheat.</title>
        <authorList>
            <person name="Nguyen H.D.T."/>
            <person name="Sultana T."/>
            <person name="Kesanakurti P."/>
            <person name="Hambleton S."/>
        </authorList>
    </citation>
    <scope>NUCLEOTIDE SEQUENCE</scope>
    <source>
        <strain evidence="5">DAOMC 238032</strain>
    </source>
</reference>
<evidence type="ECO:0000313" key="5">
    <source>
        <dbReference type="EMBL" id="KAE8263185.1"/>
    </source>
</evidence>
<dbReference type="Gene3D" id="3.70.10.10">
    <property type="match status" value="1"/>
</dbReference>
<dbReference type="PIRSF" id="PIRSF011312">
    <property type="entry name" value="Cell_cycle_HUS1"/>
    <property type="match status" value="1"/>
</dbReference>
<proteinExistence type="inferred from homology"/>
<comment type="subcellular location">
    <subcellularLocation>
        <location evidence="1">Nucleus</location>
    </subcellularLocation>
</comment>
<sequence>MKFRANVLDVNTLSRIAQSVNKVSNRCIISLEKEAFCIICVGDPDGLQIWAKLQTDKFFDEFRIQSNNENRISIEIASETFLKALRSGLNASNVTIRLAKRNKKTPLLNFTISSASHTGATLVVVQDVLIRILKPAELDRLREPLCPSADVHITLPPLLKLRTVCDRMRALADVVHVSANRQGKFKLKIQEDEITMETCWRNLQHPEMPMAANEIEPPEELFRGVALELKSVARFLGSYVVETTTIACICKDHCAIFYVYIGDMQKGKGVMSFFVPGVEVDSR</sequence>
<dbReference type="InterPro" id="IPR007150">
    <property type="entry name" value="HUS1/Mec3"/>
</dbReference>
<dbReference type="GO" id="GO:0000724">
    <property type="term" value="P:double-strand break repair via homologous recombination"/>
    <property type="evidence" value="ECO:0007669"/>
    <property type="project" value="TreeGrafter"/>
</dbReference>
<dbReference type="GO" id="GO:0006289">
    <property type="term" value="P:nucleotide-excision repair"/>
    <property type="evidence" value="ECO:0007669"/>
    <property type="project" value="TreeGrafter"/>
</dbReference>
<evidence type="ECO:0000256" key="1">
    <source>
        <dbReference type="ARBA" id="ARBA00004123"/>
    </source>
</evidence>
<protein>
    <recommendedName>
        <fullName evidence="4">Checkpoint protein</fullName>
    </recommendedName>
</protein>
<dbReference type="GO" id="GO:0030896">
    <property type="term" value="C:checkpoint clamp complex"/>
    <property type="evidence" value="ECO:0007669"/>
    <property type="project" value="InterPro"/>
</dbReference>
<keyword evidence="3" id="KW-0539">Nucleus</keyword>
<dbReference type="Proteomes" id="UP000077671">
    <property type="component" value="Unassembled WGS sequence"/>
</dbReference>
<comment type="similarity">
    <text evidence="2 4">Belongs to the HUS1 family.</text>
</comment>
<dbReference type="EMBL" id="LWDD02000164">
    <property type="protein sequence ID" value="KAE8263185.1"/>
    <property type="molecule type" value="Genomic_DNA"/>
</dbReference>
<dbReference type="GO" id="GO:0031573">
    <property type="term" value="P:mitotic intra-S DNA damage checkpoint signaling"/>
    <property type="evidence" value="ECO:0007669"/>
    <property type="project" value="TreeGrafter"/>
</dbReference>
<dbReference type="SUPFAM" id="SSF55979">
    <property type="entry name" value="DNA clamp"/>
    <property type="match status" value="1"/>
</dbReference>
<organism evidence="5 6">
    <name type="scientific">Tilletia caries</name>
    <name type="common">wheat bunt fungus</name>
    <dbReference type="NCBI Taxonomy" id="13290"/>
    <lineage>
        <taxon>Eukaryota</taxon>
        <taxon>Fungi</taxon>
        <taxon>Dikarya</taxon>
        <taxon>Basidiomycota</taxon>
        <taxon>Ustilaginomycotina</taxon>
        <taxon>Exobasidiomycetes</taxon>
        <taxon>Tilletiales</taxon>
        <taxon>Tilletiaceae</taxon>
        <taxon>Tilletia</taxon>
    </lineage>
</organism>